<organism evidence="8 9">
    <name type="scientific">Blastomyces percursus</name>
    <dbReference type="NCBI Taxonomy" id="1658174"/>
    <lineage>
        <taxon>Eukaryota</taxon>
        <taxon>Fungi</taxon>
        <taxon>Dikarya</taxon>
        <taxon>Ascomycota</taxon>
        <taxon>Pezizomycotina</taxon>
        <taxon>Eurotiomycetes</taxon>
        <taxon>Eurotiomycetidae</taxon>
        <taxon>Onygenales</taxon>
        <taxon>Ajellomycetaceae</taxon>
        <taxon>Blastomyces</taxon>
    </lineage>
</organism>
<evidence type="ECO:0000256" key="4">
    <source>
        <dbReference type="ARBA" id="ARBA00022833"/>
    </source>
</evidence>
<gene>
    <name evidence="8" type="ORF">ACJ73_03663</name>
</gene>
<reference evidence="8 9" key="1">
    <citation type="submission" date="2015-08" db="EMBL/GenBank/DDBJ databases">
        <title>Emmonsia species relationships and genome sequence.</title>
        <authorList>
            <person name="Cuomo C.A."/>
            <person name="Schwartz I.S."/>
            <person name="Kenyon C."/>
            <person name="De Hoog G.S."/>
            <person name="Govender N.P."/>
            <person name="Botha A."/>
            <person name="Moreno L."/>
            <person name="De Vries M."/>
            <person name="Munoz J.F."/>
            <person name="Stielow J.B."/>
        </authorList>
    </citation>
    <scope>NUCLEOTIDE SEQUENCE [LARGE SCALE GENOMIC DNA]</scope>
    <source>
        <strain evidence="8 9">EI222</strain>
    </source>
</reference>
<sequence>MDDHKRIELPNFGYGPFDGPTNWHRLSERNKLCATGHQQSPIDVDDAVSWVPPGFLTMHIPIQNVTFLNLNTTLEVALWGSTKINCREFLLQQFHFHSPGEHTIYGEPFLAEVHLVHRGKRNPKELAVVALMVQVSAKHSIASLDKVIGESGRISKPGDEITIPSLNMTDITSVVNKHSLFTYEGSLTTPPCTEGVTFFIVSNPIPMDVTVIHYLKSTMGYNARFRQNNNATQPNVLAAACESIPAEVRCNATKQPAMLATSSVHWP</sequence>
<protein>
    <recommendedName>
        <fullName evidence="2">carbonic anhydrase</fullName>
        <ecNumber evidence="2">4.2.1.1</ecNumber>
    </recommendedName>
</protein>
<dbReference type="STRING" id="1658174.A0A1J9RBC7"/>
<dbReference type="VEuPathDB" id="FungiDB:ACJ73_03663"/>
<dbReference type="PROSITE" id="PS51144">
    <property type="entry name" value="ALPHA_CA_2"/>
    <property type="match status" value="1"/>
</dbReference>
<dbReference type="InterPro" id="IPR036398">
    <property type="entry name" value="CA_dom_sf"/>
</dbReference>
<keyword evidence="3" id="KW-0479">Metal-binding</keyword>
<evidence type="ECO:0000256" key="5">
    <source>
        <dbReference type="ARBA" id="ARBA00023239"/>
    </source>
</evidence>
<keyword evidence="9" id="KW-1185">Reference proteome</keyword>
<dbReference type="OrthoDB" id="429145at2759"/>
<dbReference type="Pfam" id="PF00194">
    <property type="entry name" value="Carb_anhydrase"/>
    <property type="match status" value="1"/>
</dbReference>
<evidence type="ECO:0000259" key="7">
    <source>
        <dbReference type="PROSITE" id="PS51144"/>
    </source>
</evidence>
<comment type="caution">
    <text evidence="8">The sequence shown here is derived from an EMBL/GenBank/DDBJ whole genome shotgun (WGS) entry which is preliminary data.</text>
</comment>
<keyword evidence="4" id="KW-0862">Zinc</keyword>
<dbReference type="EMBL" id="LGTZ01000454">
    <property type="protein sequence ID" value="OJD24973.1"/>
    <property type="molecule type" value="Genomic_DNA"/>
</dbReference>
<evidence type="ECO:0000313" key="8">
    <source>
        <dbReference type="EMBL" id="OJD24973.1"/>
    </source>
</evidence>
<dbReference type="AlphaFoldDB" id="A0A1J9RBC7"/>
<dbReference type="SMART" id="SM01057">
    <property type="entry name" value="Carb_anhydrase"/>
    <property type="match status" value="1"/>
</dbReference>
<dbReference type="GO" id="GO:0008270">
    <property type="term" value="F:zinc ion binding"/>
    <property type="evidence" value="ECO:0007669"/>
    <property type="project" value="InterPro"/>
</dbReference>
<evidence type="ECO:0000256" key="1">
    <source>
        <dbReference type="ARBA" id="ARBA00010718"/>
    </source>
</evidence>
<evidence type="ECO:0000256" key="3">
    <source>
        <dbReference type="ARBA" id="ARBA00022723"/>
    </source>
</evidence>
<comment type="catalytic activity">
    <reaction evidence="6">
        <text>hydrogencarbonate + H(+) = CO2 + H2O</text>
        <dbReference type="Rhea" id="RHEA:10748"/>
        <dbReference type="ChEBI" id="CHEBI:15377"/>
        <dbReference type="ChEBI" id="CHEBI:15378"/>
        <dbReference type="ChEBI" id="CHEBI:16526"/>
        <dbReference type="ChEBI" id="CHEBI:17544"/>
        <dbReference type="EC" id="4.2.1.1"/>
    </reaction>
</comment>
<dbReference type="CDD" id="cd03124">
    <property type="entry name" value="alpha_CA_prokaryotic_like"/>
    <property type="match status" value="1"/>
</dbReference>
<dbReference type="Gene3D" id="3.10.200.10">
    <property type="entry name" value="Alpha carbonic anhydrase"/>
    <property type="match status" value="1"/>
</dbReference>
<evidence type="ECO:0000313" key="9">
    <source>
        <dbReference type="Proteomes" id="UP000242791"/>
    </source>
</evidence>
<proteinExistence type="inferred from homology"/>
<evidence type="ECO:0000256" key="2">
    <source>
        <dbReference type="ARBA" id="ARBA00012925"/>
    </source>
</evidence>
<dbReference type="InterPro" id="IPR023561">
    <property type="entry name" value="Carbonic_anhydrase_a-class"/>
</dbReference>
<dbReference type="PANTHER" id="PTHR18952:SF265">
    <property type="entry name" value="CARBONIC ANHYDRASE"/>
    <property type="match status" value="1"/>
</dbReference>
<accession>A0A1J9RBC7</accession>
<keyword evidence="5" id="KW-0456">Lyase</keyword>
<evidence type="ECO:0000256" key="6">
    <source>
        <dbReference type="ARBA" id="ARBA00048348"/>
    </source>
</evidence>
<dbReference type="InterPro" id="IPR001148">
    <property type="entry name" value="CA_dom"/>
</dbReference>
<dbReference type="SUPFAM" id="SSF51069">
    <property type="entry name" value="Carbonic anhydrase"/>
    <property type="match status" value="1"/>
</dbReference>
<feature type="domain" description="Alpha-carbonic anhydrase" evidence="7">
    <location>
        <begin position="10"/>
        <end position="244"/>
    </location>
</feature>
<dbReference type="InterPro" id="IPR041891">
    <property type="entry name" value="Alpha_CA_prokaryot-like"/>
</dbReference>
<dbReference type="Proteomes" id="UP000242791">
    <property type="component" value="Unassembled WGS sequence"/>
</dbReference>
<dbReference type="EC" id="4.2.1.1" evidence="2"/>
<name>A0A1J9RBC7_9EURO</name>
<dbReference type="GO" id="GO:0004089">
    <property type="term" value="F:carbonate dehydratase activity"/>
    <property type="evidence" value="ECO:0007669"/>
    <property type="project" value="UniProtKB-EC"/>
</dbReference>
<dbReference type="PANTHER" id="PTHR18952">
    <property type="entry name" value="CARBONIC ANHYDRASE"/>
    <property type="match status" value="1"/>
</dbReference>
<comment type="similarity">
    <text evidence="1">Belongs to the alpha-carbonic anhydrase family.</text>
</comment>